<evidence type="ECO:0000313" key="3">
    <source>
        <dbReference type="Proteomes" id="UP001596142"/>
    </source>
</evidence>
<evidence type="ECO:0000259" key="1">
    <source>
        <dbReference type="SMART" id="SM00481"/>
    </source>
</evidence>
<dbReference type="RefSeq" id="WP_269758307.1">
    <property type="nucleotide sequence ID" value="NZ_JBHSPG010000023.1"/>
</dbReference>
<protein>
    <submittedName>
        <fullName evidence="2">PHP domain-containing protein</fullName>
    </submittedName>
</protein>
<evidence type="ECO:0000313" key="2">
    <source>
        <dbReference type="EMBL" id="MFC5711872.1"/>
    </source>
</evidence>
<dbReference type="Proteomes" id="UP001596142">
    <property type="component" value="Unassembled WGS sequence"/>
</dbReference>
<dbReference type="CDD" id="cd07438">
    <property type="entry name" value="PHP_HisPPase_AMP"/>
    <property type="match status" value="1"/>
</dbReference>
<accession>A0ABW0YKE9</accession>
<keyword evidence="3" id="KW-1185">Reference proteome</keyword>
<organism evidence="2 3">
    <name type="scientific">Thalassorhabdus alkalitolerans</name>
    <dbReference type="NCBI Taxonomy" id="2282697"/>
    <lineage>
        <taxon>Bacteria</taxon>
        <taxon>Bacillati</taxon>
        <taxon>Bacillota</taxon>
        <taxon>Bacilli</taxon>
        <taxon>Bacillales</taxon>
        <taxon>Bacillaceae</taxon>
        <taxon>Thalassorhabdus</taxon>
    </lineage>
</organism>
<name>A0ABW0YKE9_9BACI</name>
<reference evidence="3" key="1">
    <citation type="journal article" date="2019" name="Int. J. Syst. Evol. Microbiol.">
        <title>The Global Catalogue of Microorganisms (GCM) 10K type strain sequencing project: providing services to taxonomists for standard genome sequencing and annotation.</title>
        <authorList>
            <consortium name="The Broad Institute Genomics Platform"/>
            <consortium name="The Broad Institute Genome Sequencing Center for Infectious Disease"/>
            <person name="Wu L."/>
            <person name="Ma J."/>
        </authorList>
    </citation>
    <scope>NUCLEOTIDE SEQUENCE [LARGE SCALE GENOMIC DNA]</scope>
    <source>
        <strain evidence="3">CECT 7184</strain>
    </source>
</reference>
<dbReference type="InterPro" id="IPR016195">
    <property type="entry name" value="Pol/histidinol_Pase-like"/>
</dbReference>
<dbReference type="SUPFAM" id="SSF89550">
    <property type="entry name" value="PHP domain-like"/>
    <property type="match status" value="1"/>
</dbReference>
<dbReference type="Pfam" id="PF02811">
    <property type="entry name" value="PHP"/>
    <property type="match status" value="1"/>
</dbReference>
<feature type="domain" description="Polymerase/histidinol phosphatase N-terminal" evidence="1">
    <location>
        <begin position="20"/>
        <end position="85"/>
    </location>
</feature>
<dbReference type="PANTHER" id="PTHR42924:SF3">
    <property type="entry name" value="POLYMERASE_HISTIDINOL PHOSPHATASE N-TERMINAL DOMAIN-CONTAINING PROTEIN"/>
    <property type="match status" value="1"/>
</dbReference>
<dbReference type="InterPro" id="IPR003141">
    <property type="entry name" value="Pol/His_phosphatase_N"/>
</dbReference>
<dbReference type="Gene3D" id="1.10.150.650">
    <property type="match status" value="1"/>
</dbReference>
<comment type="caution">
    <text evidence="2">The sequence shown here is derived from an EMBL/GenBank/DDBJ whole genome shotgun (WGS) entry which is preliminary data.</text>
</comment>
<gene>
    <name evidence="2" type="ORF">ACFPU1_03680</name>
</gene>
<dbReference type="EMBL" id="JBHSOZ010000003">
    <property type="protein sequence ID" value="MFC5711872.1"/>
    <property type="molecule type" value="Genomic_DNA"/>
</dbReference>
<dbReference type="InterPro" id="IPR004013">
    <property type="entry name" value="PHP_dom"/>
</dbReference>
<dbReference type="PANTHER" id="PTHR42924">
    <property type="entry name" value="EXONUCLEASE"/>
    <property type="match status" value="1"/>
</dbReference>
<dbReference type="Gene3D" id="3.20.20.140">
    <property type="entry name" value="Metal-dependent hydrolases"/>
    <property type="match status" value="1"/>
</dbReference>
<proteinExistence type="predicted"/>
<dbReference type="InterPro" id="IPR052018">
    <property type="entry name" value="PHP_domain"/>
</dbReference>
<dbReference type="SMART" id="SM00481">
    <property type="entry name" value="POLIIIAc"/>
    <property type="match status" value="1"/>
</dbReference>
<sequence length="306" mass="33901">MGSENCFVNKAEVDQQLMQADLHMHSTASDGGYSPAKLMEKCKEAGLHIVALTDHDTTNGVKEAQAAGKQLNLTVIPGIELSTKWKGKSVHMLGYGVNIEDAAFQEVLEGQRQMRNKRMEVMLERLQGAGVTLQEEDVLRYVDGGSVGRPHVAKALIDRGYVKEVSEAFDKYLGEGKPAYVSKAKEFTPEEAISLIHKAGGLAVVAHPGYYGLDEDIEKWVHQSGLDGVEIEHRDHDPEERKHYEKLTSKLEKETNKTLLRTGGSDFHHEEYGRKKEPLGVTTISGEKAEILLRAIEKRHSSQTSG</sequence>